<name>A0A9E8HHC7_9ALTE</name>
<keyword evidence="3" id="KW-1185">Reference proteome</keyword>
<proteinExistence type="predicted"/>
<dbReference type="Proteomes" id="UP001164472">
    <property type="component" value="Chromosome"/>
</dbReference>
<sequence>MMDIDALKLNIEKGSLLGYEVGQQVPTEAHSQNITNFDYGYAVYVLGSVISAIFICFMTDYEGFKSYKGSICFSGKEFHLEQNTSFDEVASIFGEPVEEWNDGVERCAEFLVNGRTVGFIWCVDGKLALKHLSIEIA</sequence>
<dbReference type="RefSeq" id="WP_251812617.1">
    <property type="nucleotide sequence ID" value="NZ_CP101527.1"/>
</dbReference>
<dbReference type="EMBL" id="CP101527">
    <property type="protein sequence ID" value="UZW74439.1"/>
    <property type="molecule type" value="Genomic_DNA"/>
</dbReference>
<reference evidence="2" key="1">
    <citation type="submission" date="2022-07" db="EMBL/GenBank/DDBJ databases">
        <title>Alkalimarinus sp. nov., isolated from gut of a Alitta virens.</title>
        <authorList>
            <person name="Yang A.I."/>
            <person name="Shin N.-R."/>
        </authorList>
    </citation>
    <scope>NUCLEOTIDE SEQUENCE</scope>
    <source>
        <strain evidence="2">FA028</strain>
    </source>
</reference>
<protein>
    <submittedName>
        <fullName evidence="2">Uncharacterized protein</fullName>
    </submittedName>
</protein>
<organism evidence="2 3">
    <name type="scientific">Alkalimarinus sediminis</name>
    <dbReference type="NCBI Taxonomy" id="1632866"/>
    <lineage>
        <taxon>Bacteria</taxon>
        <taxon>Pseudomonadati</taxon>
        <taxon>Pseudomonadota</taxon>
        <taxon>Gammaproteobacteria</taxon>
        <taxon>Alteromonadales</taxon>
        <taxon>Alteromonadaceae</taxon>
        <taxon>Alkalimarinus</taxon>
    </lineage>
</organism>
<accession>A0A9E8HHC7</accession>
<keyword evidence="1" id="KW-0472">Membrane</keyword>
<keyword evidence="1" id="KW-0812">Transmembrane</keyword>
<dbReference type="KEGG" id="asem:NNL22_15650"/>
<dbReference type="AlphaFoldDB" id="A0A9E8HHC7"/>
<keyword evidence="1" id="KW-1133">Transmembrane helix</keyword>
<evidence type="ECO:0000313" key="3">
    <source>
        <dbReference type="Proteomes" id="UP001164472"/>
    </source>
</evidence>
<evidence type="ECO:0000256" key="1">
    <source>
        <dbReference type="SAM" id="Phobius"/>
    </source>
</evidence>
<feature type="transmembrane region" description="Helical" evidence="1">
    <location>
        <begin position="39"/>
        <end position="58"/>
    </location>
</feature>
<evidence type="ECO:0000313" key="2">
    <source>
        <dbReference type="EMBL" id="UZW74439.1"/>
    </source>
</evidence>
<gene>
    <name evidence="2" type="ORF">NNL22_15650</name>
</gene>